<keyword evidence="2" id="KW-1185">Reference proteome</keyword>
<protein>
    <submittedName>
        <fullName evidence="1">Uncharacterized protein</fullName>
    </submittedName>
</protein>
<reference evidence="1 2" key="1">
    <citation type="submission" date="2014-04" db="EMBL/GenBank/DDBJ databases">
        <title>Evolutionary Origins and Diversification of the Mycorrhizal Mutualists.</title>
        <authorList>
            <consortium name="DOE Joint Genome Institute"/>
            <consortium name="Mycorrhizal Genomics Consortium"/>
            <person name="Kohler A."/>
            <person name="Kuo A."/>
            <person name="Nagy L.G."/>
            <person name="Floudas D."/>
            <person name="Copeland A."/>
            <person name="Barry K.W."/>
            <person name="Cichocki N."/>
            <person name="Veneault-Fourrey C."/>
            <person name="LaButti K."/>
            <person name="Lindquist E.A."/>
            <person name="Lipzen A."/>
            <person name="Lundell T."/>
            <person name="Morin E."/>
            <person name="Murat C."/>
            <person name="Riley R."/>
            <person name="Ohm R."/>
            <person name="Sun H."/>
            <person name="Tunlid A."/>
            <person name="Henrissat B."/>
            <person name="Grigoriev I.V."/>
            <person name="Hibbett D.S."/>
            <person name="Martin F."/>
        </authorList>
    </citation>
    <scope>NUCLEOTIDE SEQUENCE [LARGE SCALE GENOMIC DNA]</scope>
    <source>
        <strain evidence="1 2">FD-317 M1</strain>
    </source>
</reference>
<dbReference type="Proteomes" id="UP000053593">
    <property type="component" value="Unassembled WGS sequence"/>
</dbReference>
<accession>A0A0D0AYT5</accession>
<evidence type="ECO:0000313" key="2">
    <source>
        <dbReference type="Proteomes" id="UP000053593"/>
    </source>
</evidence>
<gene>
    <name evidence="1" type="ORF">GYMLUDRAFT_830184</name>
</gene>
<evidence type="ECO:0000313" key="1">
    <source>
        <dbReference type="EMBL" id="KIK55885.1"/>
    </source>
</evidence>
<dbReference type="EMBL" id="KN834802">
    <property type="protein sequence ID" value="KIK55885.1"/>
    <property type="molecule type" value="Genomic_DNA"/>
</dbReference>
<dbReference type="AlphaFoldDB" id="A0A0D0AYT5"/>
<dbReference type="HOGENOM" id="CLU_2941958_0_0_1"/>
<name>A0A0D0AYT5_9AGAR</name>
<proteinExistence type="predicted"/>
<sequence length="60" mass="6838">MRNGKKSECEDLVRQLIRWVYGLPPFTSRSCFSWKDSALNYREQLGKDSGASILTISNSP</sequence>
<organism evidence="1 2">
    <name type="scientific">Collybiopsis luxurians FD-317 M1</name>
    <dbReference type="NCBI Taxonomy" id="944289"/>
    <lineage>
        <taxon>Eukaryota</taxon>
        <taxon>Fungi</taxon>
        <taxon>Dikarya</taxon>
        <taxon>Basidiomycota</taxon>
        <taxon>Agaricomycotina</taxon>
        <taxon>Agaricomycetes</taxon>
        <taxon>Agaricomycetidae</taxon>
        <taxon>Agaricales</taxon>
        <taxon>Marasmiineae</taxon>
        <taxon>Omphalotaceae</taxon>
        <taxon>Collybiopsis</taxon>
        <taxon>Collybiopsis luxurians</taxon>
    </lineage>
</organism>